<dbReference type="Pfam" id="PF02826">
    <property type="entry name" value="2-Hacid_dh_C"/>
    <property type="match status" value="1"/>
</dbReference>
<dbReference type="InterPro" id="IPR006139">
    <property type="entry name" value="D-isomer_2_OHA_DH_cat_dom"/>
</dbReference>
<comment type="similarity">
    <text evidence="1 4">Belongs to the D-isomer specific 2-hydroxyacid dehydrogenase family.</text>
</comment>
<dbReference type="InterPro" id="IPR029752">
    <property type="entry name" value="D-isomer_DH_CS1"/>
</dbReference>
<dbReference type="SUPFAM" id="SSF51735">
    <property type="entry name" value="NAD(P)-binding Rossmann-fold domains"/>
    <property type="match status" value="1"/>
</dbReference>
<dbReference type="SUPFAM" id="SSF52283">
    <property type="entry name" value="Formate/glycerate dehydrogenase catalytic domain-like"/>
    <property type="match status" value="1"/>
</dbReference>
<proteinExistence type="inferred from homology"/>
<evidence type="ECO:0000256" key="3">
    <source>
        <dbReference type="ARBA" id="ARBA00023027"/>
    </source>
</evidence>
<reference evidence="7" key="1">
    <citation type="submission" date="2022-07" db="EMBL/GenBank/DDBJ databases">
        <title>Fungi with potential for degradation of polypropylene.</title>
        <authorList>
            <person name="Gostincar C."/>
        </authorList>
    </citation>
    <scope>NUCLEOTIDE SEQUENCE</scope>
    <source>
        <strain evidence="7">EXF-13308</strain>
    </source>
</reference>
<dbReference type="PROSITE" id="PS00065">
    <property type="entry name" value="D_2_HYDROXYACID_DH_1"/>
    <property type="match status" value="1"/>
</dbReference>
<dbReference type="EMBL" id="JANBVO010000020">
    <property type="protein sequence ID" value="KAJ9143015.1"/>
    <property type="molecule type" value="Genomic_DNA"/>
</dbReference>
<dbReference type="AlphaFoldDB" id="A0AA38RV38"/>
<dbReference type="InterPro" id="IPR029753">
    <property type="entry name" value="D-isomer_DH_CS"/>
</dbReference>
<dbReference type="Gene3D" id="3.40.50.720">
    <property type="entry name" value="NAD(P)-binding Rossmann-like Domain"/>
    <property type="match status" value="2"/>
</dbReference>
<evidence type="ECO:0000259" key="5">
    <source>
        <dbReference type="Pfam" id="PF00389"/>
    </source>
</evidence>
<dbReference type="PROSITE" id="PS00670">
    <property type="entry name" value="D_2_HYDROXYACID_DH_2"/>
    <property type="match status" value="1"/>
</dbReference>
<dbReference type="FunFam" id="3.40.50.720:FF:000282">
    <property type="entry name" value="Glyoxylate reductase protein"/>
    <property type="match status" value="1"/>
</dbReference>
<keyword evidence="8" id="KW-1185">Reference proteome</keyword>
<evidence type="ECO:0000256" key="2">
    <source>
        <dbReference type="ARBA" id="ARBA00023002"/>
    </source>
</evidence>
<keyword evidence="2 4" id="KW-0560">Oxidoreductase</keyword>
<dbReference type="PANTHER" id="PTHR10996:SF269">
    <property type="entry name" value="HYPOTHETICAL D-ISOMER SPECIFIC 2-HYDROXYACID DEHYDROGENASE (EUROFUNG)"/>
    <property type="match status" value="1"/>
</dbReference>
<dbReference type="PANTHER" id="PTHR10996">
    <property type="entry name" value="2-HYDROXYACID DEHYDROGENASE-RELATED"/>
    <property type="match status" value="1"/>
</dbReference>
<dbReference type="PROSITE" id="PS00671">
    <property type="entry name" value="D_2_HYDROXYACID_DH_3"/>
    <property type="match status" value="1"/>
</dbReference>
<comment type="caution">
    <text evidence="7">The sequence shown here is derived from an EMBL/GenBank/DDBJ whole genome shotgun (WGS) entry which is preliminary data.</text>
</comment>
<dbReference type="InterPro" id="IPR050223">
    <property type="entry name" value="D-isomer_2-hydroxyacid_DH"/>
</dbReference>
<organism evidence="7 8">
    <name type="scientific">Pleurostoma richardsiae</name>
    <dbReference type="NCBI Taxonomy" id="41990"/>
    <lineage>
        <taxon>Eukaryota</taxon>
        <taxon>Fungi</taxon>
        <taxon>Dikarya</taxon>
        <taxon>Ascomycota</taxon>
        <taxon>Pezizomycotina</taxon>
        <taxon>Sordariomycetes</taxon>
        <taxon>Sordariomycetidae</taxon>
        <taxon>Calosphaeriales</taxon>
        <taxon>Pleurostomataceae</taxon>
        <taxon>Pleurostoma</taxon>
    </lineage>
</organism>
<dbReference type="GO" id="GO:0030267">
    <property type="term" value="F:glyoxylate reductase (NADPH) activity"/>
    <property type="evidence" value="ECO:0007669"/>
    <property type="project" value="TreeGrafter"/>
</dbReference>
<keyword evidence="3" id="KW-0520">NAD</keyword>
<dbReference type="Proteomes" id="UP001174694">
    <property type="component" value="Unassembled WGS sequence"/>
</dbReference>
<name>A0AA38RV38_9PEZI</name>
<feature type="domain" description="D-isomer specific 2-hydroxyacid dehydrogenase catalytic" evidence="5">
    <location>
        <begin position="34"/>
        <end position="337"/>
    </location>
</feature>
<dbReference type="GO" id="GO:0016618">
    <property type="term" value="F:hydroxypyruvate reductase [NAD(P)H] activity"/>
    <property type="evidence" value="ECO:0007669"/>
    <property type="project" value="TreeGrafter"/>
</dbReference>
<evidence type="ECO:0000313" key="8">
    <source>
        <dbReference type="Proteomes" id="UP001174694"/>
    </source>
</evidence>
<evidence type="ECO:0000313" key="7">
    <source>
        <dbReference type="EMBL" id="KAJ9143015.1"/>
    </source>
</evidence>
<dbReference type="GO" id="GO:0005829">
    <property type="term" value="C:cytosol"/>
    <property type="evidence" value="ECO:0007669"/>
    <property type="project" value="TreeGrafter"/>
</dbReference>
<protein>
    <submittedName>
        <fullName evidence="7">Glyoxylate reductase 1</fullName>
    </submittedName>
</protein>
<dbReference type="InterPro" id="IPR036291">
    <property type="entry name" value="NAD(P)-bd_dom_sf"/>
</dbReference>
<evidence type="ECO:0000259" key="6">
    <source>
        <dbReference type="Pfam" id="PF02826"/>
    </source>
</evidence>
<evidence type="ECO:0000256" key="4">
    <source>
        <dbReference type="RuleBase" id="RU003719"/>
    </source>
</evidence>
<evidence type="ECO:0000256" key="1">
    <source>
        <dbReference type="ARBA" id="ARBA00005854"/>
    </source>
</evidence>
<accession>A0AA38RV38</accession>
<dbReference type="GO" id="GO:0051287">
    <property type="term" value="F:NAD binding"/>
    <property type="evidence" value="ECO:0007669"/>
    <property type="project" value="InterPro"/>
</dbReference>
<dbReference type="Pfam" id="PF00389">
    <property type="entry name" value="2-Hacid_dh"/>
    <property type="match status" value="1"/>
</dbReference>
<gene>
    <name evidence="7" type="ORF">NKR23_g6910</name>
</gene>
<dbReference type="CDD" id="cd12168">
    <property type="entry name" value="Mand_dh_like"/>
    <property type="match status" value="1"/>
</dbReference>
<dbReference type="InterPro" id="IPR006140">
    <property type="entry name" value="D-isomer_DH_NAD-bd"/>
</dbReference>
<feature type="domain" description="D-isomer specific 2-hydroxyacid dehydrogenase NAD-binding" evidence="6">
    <location>
        <begin position="130"/>
        <end position="306"/>
    </location>
</feature>
<sequence>MAADDVVTSNSRLKVLRLGKVQHAHDAWGSIAQLADVVIPSASTRVDFLAEAKSGAFDGCYVAYRTFDSFSFTGRLDAELLDAMPSSLRYICHSGAGYDQIDISACSARGIRVSNTPTAVDDATADTNMFLILGALRNLNASMVNLRAGTWRGNPPPALGHDPQGKVLGILGMGGIGRNLAKKALAFGMKVRYYNRTRLAPELESDCGAEYVDFDCLLKESDVLSLNLPLNPHTRHIISGPQFAVMKRGVVIVNTARGAVMDEAALVEALDAGQVGNVGLDVYEEEPKVHPGLVANQNVMLVPHMGTWTIETQTKIEEWCVGNVRAALQQKALLSIVPEQKDME</sequence>